<dbReference type="InterPro" id="IPR050923">
    <property type="entry name" value="Cell_Proc_Reg/RNA_Proc"/>
</dbReference>
<feature type="region of interest" description="Disordered" evidence="2">
    <location>
        <begin position="133"/>
        <end position="157"/>
    </location>
</feature>
<dbReference type="Pfam" id="PF00498">
    <property type="entry name" value="FHA"/>
    <property type="match status" value="1"/>
</dbReference>
<keyword evidence="5" id="KW-1185">Reference proteome</keyword>
<dbReference type="AlphaFoldDB" id="A0LQU0"/>
<dbReference type="PANTHER" id="PTHR23308">
    <property type="entry name" value="NUCLEAR INHIBITOR OF PROTEIN PHOSPHATASE-1"/>
    <property type="match status" value="1"/>
</dbReference>
<evidence type="ECO:0000259" key="3">
    <source>
        <dbReference type="PROSITE" id="PS50006"/>
    </source>
</evidence>
<dbReference type="CDD" id="cd00060">
    <property type="entry name" value="FHA"/>
    <property type="match status" value="1"/>
</dbReference>
<reference evidence="4 5" key="1">
    <citation type="journal article" date="2009" name="Genome Res.">
        <title>Complete genome of the cellulolytic thermophile Acidothermus cellulolyticus 11B provides insights into its ecophysiological and evolutionary adaptations.</title>
        <authorList>
            <person name="Barabote R.D."/>
            <person name="Xie G."/>
            <person name="Leu D.H."/>
            <person name="Normand P."/>
            <person name="Necsulea A."/>
            <person name="Daubin V."/>
            <person name="Medigue C."/>
            <person name="Adney W.S."/>
            <person name="Xu X.C."/>
            <person name="Lapidus A."/>
            <person name="Parales R.E."/>
            <person name="Detter C."/>
            <person name="Pujic P."/>
            <person name="Bruce D."/>
            <person name="Lavire C."/>
            <person name="Challacombe J.F."/>
            <person name="Brettin T.S."/>
            <person name="Berry A.M."/>
        </authorList>
    </citation>
    <scope>NUCLEOTIDE SEQUENCE [LARGE SCALE GENOMIC DNA]</scope>
    <source>
        <strain evidence="5">ATCC 43068 / DSM 8971 / 11B</strain>
    </source>
</reference>
<dbReference type="KEGG" id="ace:Acel_0024"/>
<dbReference type="Proteomes" id="UP000008221">
    <property type="component" value="Chromosome"/>
</dbReference>
<feature type="domain" description="FHA" evidence="3">
    <location>
        <begin position="201"/>
        <end position="250"/>
    </location>
</feature>
<dbReference type="STRING" id="351607.Acel_0024"/>
<protein>
    <submittedName>
        <fullName evidence="4">FHA domain containing protein</fullName>
    </submittedName>
</protein>
<dbReference type="Gene3D" id="3.30.2320.60">
    <property type="entry name" value="FhaA, phosphopeptide-binding domain (DUF3662)"/>
    <property type="match status" value="1"/>
</dbReference>
<dbReference type="PROSITE" id="PS50006">
    <property type="entry name" value="FHA_DOMAIN"/>
    <property type="match status" value="1"/>
</dbReference>
<dbReference type="InterPro" id="IPR022128">
    <property type="entry name" value="FhaA_N"/>
</dbReference>
<evidence type="ECO:0000313" key="4">
    <source>
        <dbReference type="EMBL" id="ABK51800.1"/>
    </source>
</evidence>
<dbReference type="EMBL" id="CP000481">
    <property type="protein sequence ID" value="ABK51800.1"/>
    <property type="molecule type" value="Genomic_DNA"/>
</dbReference>
<sequence>MGVLQRFERRLSGLVEGLFARAFRSEVQPVEIAAALQRELDNEAAIVGPERTLVPNRFIVELGDHDHARLAPYTRPLVHELIEMVREYADEQRYSFVGPVTVELAHEPSLDTGVFRVRSEVVAAEAPAAVRPISPAEGAGVPPPSPSSTGPEPAPVPAAAVGNPYLGKPADSAATAVNYGRLIIREGAGLAREVQLRSPVVLIGRGPQADIRLSDPAVSRRHAELRLDTDPPVVTDLNSTNGTRLNGVLVNTAPLADGDRIAVGETLLVYHTPAPPQRQG</sequence>
<name>A0LQU0_ACIC1</name>
<dbReference type="InterPro" id="IPR000253">
    <property type="entry name" value="FHA_dom"/>
</dbReference>
<dbReference type="SUPFAM" id="SSF49879">
    <property type="entry name" value="SMAD/FHA domain"/>
    <property type="match status" value="1"/>
</dbReference>
<feature type="compositionally biased region" description="Pro residues" evidence="2">
    <location>
        <begin position="141"/>
        <end position="156"/>
    </location>
</feature>
<dbReference type="InterPro" id="IPR042287">
    <property type="entry name" value="FhaA_N_sf"/>
</dbReference>
<organism evidence="4 5">
    <name type="scientific">Acidothermus cellulolyticus (strain ATCC 43068 / DSM 8971 / 11B)</name>
    <dbReference type="NCBI Taxonomy" id="351607"/>
    <lineage>
        <taxon>Bacteria</taxon>
        <taxon>Bacillati</taxon>
        <taxon>Actinomycetota</taxon>
        <taxon>Actinomycetes</taxon>
        <taxon>Acidothermales</taxon>
        <taxon>Acidothermaceae</taxon>
        <taxon>Acidothermus</taxon>
    </lineage>
</organism>
<dbReference type="OrthoDB" id="151099at2"/>
<proteinExistence type="predicted"/>
<evidence type="ECO:0000256" key="1">
    <source>
        <dbReference type="ARBA" id="ARBA00022553"/>
    </source>
</evidence>
<dbReference type="Gene3D" id="2.60.200.20">
    <property type="match status" value="1"/>
</dbReference>
<keyword evidence="1" id="KW-0597">Phosphoprotein</keyword>
<dbReference type="eggNOG" id="COG1716">
    <property type="taxonomic scope" value="Bacteria"/>
</dbReference>
<dbReference type="InterPro" id="IPR008984">
    <property type="entry name" value="SMAD_FHA_dom_sf"/>
</dbReference>
<dbReference type="HOGENOM" id="CLU_047963_1_1_11"/>
<evidence type="ECO:0000256" key="2">
    <source>
        <dbReference type="SAM" id="MobiDB-lite"/>
    </source>
</evidence>
<evidence type="ECO:0000313" key="5">
    <source>
        <dbReference type="Proteomes" id="UP000008221"/>
    </source>
</evidence>
<dbReference type="SMART" id="SM00240">
    <property type="entry name" value="FHA"/>
    <property type="match status" value="1"/>
</dbReference>
<dbReference type="InParanoid" id="A0LQU0"/>
<dbReference type="Pfam" id="PF12401">
    <property type="entry name" value="FhaA_N"/>
    <property type="match status" value="1"/>
</dbReference>
<accession>A0LQU0</accession>
<dbReference type="FunCoup" id="A0LQU0">
    <property type="interactions" value="1"/>
</dbReference>
<dbReference type="RefSeq" id="WP_011718864.1">
    <property type="nucleotide sequence ID" value="NC_008578.1"/>
</dbReference>
<gene>
    <name evidence="4" type="ordered locus">Acel_0024</name>
</gene>